<feature type="region of interest" description="Disordered" evidence="1">
    <location>
        <begin position="491"/>
        <end position="529"/>
    </location>
</feature>
<gene>
    <name evidence="2" type="ORF">SOCEGT47_019930</name>
</gene>
<feature type="compositionally biased region" description="Basic and acidic residues" evidence="1">
    <location>
        <begin position="874"/>
        <end position="885"/>
    </location>
</feature>
<evidence type="ECO:0000313" key="2">
    <source>
        <dbReference type="EMBL" id="AUX21507.1"/>
    </source>
</evidence>
<feature type="compositionally biased region" description="Basic and acidic residues" evidence="1">
    <location>
        <begin position="215"/>
        <end position="241"/>
    </location>
</feature>
<accession>A0A4P2PXG0</accession>
<feature type="region of interest" description="Disordered" evidence="1">
    <location>
        <begin position="103"/>
        <end position="252"/>
    </location>
</feature>
<feature type="compositionally biased region" description="Basic residues" evidence="1">
    <location>
        <begin position="505"/>
        <end position="514"/>
    </location>
</feature>
<feature type="region of interest" description="Disordered" evidence="1">
    <location>
        <begin position="360"/>
        <end position="386"/>
    </location>
</feature>
<evidence type="ECO:0000256" key="1">
    <source>
        <dbReference type="SAM" id="MobiDB-lite"/>
    </source>
</evidence>
<feature type="compositionally biased region" description="Polar residues" evidence="1">
    <location>
        <begin position="919"/>
        <end position="930"/>
    </location>
</feature>
<dbReference type="AlphaFoldDB" id="A0A4P2PXG0"/>
<dbReference type="EMBL" id="CP012670">
    <property type="protein sequence ID" value="AUX21507.1"/>
    <property type="molecule type" value="Genomic_DNA"/>
</dbReference>
<feature type="region of interest" description="Disordered" evidence="1">
    <location>
        <begin position="874"/>
        <end position="930"/>
    </location>
</feature>
<feature type="region of interest" description="Disordered" evidence="1">
    <location>
        <begin position="726"/>
        <end position="758"/>
    </location>
</feature>
<evidence type="ECO:0000313" key="3">
    <source>
        <dbReference type="Proteomes" id="UP000295781"/>
    </source>
</evidence>
<feature type="compositionally biased region" description="Basic and acidic residues" evidence="1">
    <location>
        <begin position="491"/>
        <end position="504"/>
    </location>
</feature>
<feature type="compositionally biased region" description="Basic residues" evidence="1">
    <location>
        <begin position="120"/>
        <end position="130"/>
    </location>
</feature>
<dbReference type="Proteomes" id="UP000295781">
    <property type="component" value="Chromosome"/>
</dbReference>
<reference evidence="2 3" key="1">
    <citation type="submission" date="2015-09" db="EMBL/GenBank/DDBJ databases">
        <title>Sorangium comparison.</title>
        <authorList>
            <person name="Zaburannyi N."/>
            <person name="Bunk B."/>
            <person name="Overmann J."/>
            <person name="Mueller R."/>
        </authorList>
    </citation>
    <scope>NUCLEOTIDE SEQUENCE [LARGE SCALE GENOMIC DNA]</scope>
    <source>
        <strain evidence="2 3">So ceGT47</strain>
    </source>
</reference>
<feature type="compositionally biased region" description="Basic and acidic residues" evidence="1">
    <location>
        <begin position="360"/>
        <end position="376"/>
    </location>
</feature>
<feature type="compositionally biased region" description="Basic and acidic residues" evidence="1">
    <location>
        <begin position="131"/>
        <end position="183"/>
    </location>
</feature>
<sequence length="930" mass="107548">MAGRGVRMAGRGVRMAGRGVRMAGGVSGWPRSASGMGGSRAHYPAELSIGLPGHLPSSVFRLPSSVFRLPSSVFRLPSSVFVWPPRARARARARARLFSVHVPHPRTCTGGRARDERARARARARRRRGKTRDGRRETGDGRRETGDGRRETGDERRETGDGRRETRDGRRETRDEGGRRRDSLAFLPHAAVPSLQLHAHVLQPRPLDRKRRPRGRLDARPGDRARPPGVARPHERRELRRMPLVRPQGARRARLSALGQRQRPPVVEPRNLALAEHLVALLGHARIAHRRVDQRPHAAVRERQRRDDVVVAAVRPLGAEAVRAHPDRRRARPVRHQVDEMAALAHDAPPALGRVREPARVGHAPRVDPRDHHEPRAPPGERVPHRLRERREPAIEPDLQATPRPGHRLRERRELRLVDRRRLLQEHVAARGERLRRLRRVARVPRRDHHRVHRRERERRVDVAQHVLRPEPVRRVPRREAAPRYRRHELRARELRERRQEHARRERARPHHRDPQRGPVAPDVLRPDLRHRRGARRALRVGEQHAEVRLRPLAGHHRVRVERVLEREAVRHQAQDVEPLRLDRAQHRLEVAALRPAHVADRVVVAALLVRGIVAPRAVAARDDELQLLVVVRLARDLDRHHPDRHHAGPVARDVTRGDQRLVRRRRGRDHHRVRADPARERAHDLDRIVARGHHAGDRPARLRPLDLGRVEIDADDVAAVRREELHRDLPEQPEADHHHARPERRAREPHAVQRDRAHGHERGLLVRHRVGHPHHEVQRHRVDLRVVREARARARDAIAAREARRPGAHLRDAARERVAERDRVVELGPDRVERREHALALRLVEHLGDQVRPVLGLHQQVLAGHVDDGALRARRDQRDRRVHQDAAGGRPRRRRVHQRELPRPITLRYLTHADPPRTYQSKTQRSTPP</sequence>
<protein>
    <submittedName>
        <fullName evidence="2">Uncharacterized protein</fullName>
    </submittedName>
</protein>
<organism evidence="2 3">
    <name type="scientific">Sorangium cellulosum</name>
    <name type="common">Polyangium cellulosum</name>
    <dbReference type="NCBI Taxonomy" id="56"/>
    <lineage>
        <taxon>Bacteria</taxon>
        <taxon>Pseudomonadati</taxon>
        <taxon>Myxococcota</taxon>
        <taxon>Polyangia</taxon>
        <taxon>Polyangiales</taxon>
        <taxon>Polyangiaceae</taxon>
        <taxon>Sorangium</taxon>
    </lineage>
</organism>
<proteinExistence type="predicted"/>
<name>A0A4P2PXG0_SORCE</name>